<keyword evidence="1" id="KW-1133">Transmembrane helix</keyword>
<reference evidence="3 4" key="1">
    <citation type="submission" date="2018-10" db="EMBL/GenBank/DDBJ databases">
        <title>Complete genome sequencing of Lactobacillus johnsonii ZLJ010.</title>
        <authorList>
            <person name="Zhang W."/>
            <person name="Ji H."/>
            <person name="Wang J."/>
            <person name="Zhang D."/>
            <person name="Liu H."/>
            <person name="Wang S."/>
            <person name="Wang Y."/>
        </authorList>
    </citation>
    <scope>NUCLEOTIDE SEQUENCE [LARGE SCALE GENOMIC DNA]</scope>
    <source>
        <strain evidence="3 4">ZLJ010</strain>
    </source>
</reference>
<sequence length="768" mass="91370">MKRKIKNTFGALYANDNLTKKERGPEWEKLEIALKDKNITNIGILAPYDTGKSSFLLSFFKNWNFNTSERIIRKLKFQRECYRFVSVPNFFEDIKDKKKSVIELEKDILDQLLLESRASRIRFPDSQIRRIHSINLLIVIVSYLLILLLIGIVSNGKFIINPNKFLNSIGLLILAVFGFVIYYMFLHSLNKLSLQLSTKFKVNSATINADLVPSSKIKDGDKFVEYNDELRYFFDKSGERFIIFEDLDRYNNPLIFQRLRALNKRLNSFRKSPIVFIYTLKDSAFSKDMKNTDASNENYAAEARGKFFDYTISIFPLHNLENSIDEFYEQRKQCGHALLINEKYFYGVGKYIHDKREIISIMSDVDIYAQKLNLAAIKNKESQEEAFNKLFGLMIYKNVYSADFDKLIIGKSFLSQLILDKKEIFDDVKSCLSVQDELIESDAWSCIFQYVDRNNFEDFAFSEKIKADLERLFNHPILFYLITNDLLCEDYHNYLSPTFFSLNSPKDRSFINKVLSHQVIKRTEQLENPLKVLTYLNQVNADYTYAYSVDLLIELFRQADVWNQIRHAKVILSEVRRRKDYKFIYQFLLQDSNLSKREKIAYIYNSWDTFFDDVLRTNLKIRKMVIDYILEGMVEKEDRFGRMIRYLKKSDFLNKKDVQKALIGKLTFSKLYTQKYYLLVKESHQVYLFSDLNIFLFKPRILKILIKKGWYKRNYKNFELIVHMKLLNHNKKEKFNIAPSYVEKYIIQYFNEHNLSKEKYREIIKILY</sequence>
<protein>
    <recommendedName>
        <fullName evidence="2">YobI-like P-loop NTPase domain-containing protein</fullName>
    </recommendedName>
</protein>
<feature type="transmembrane region" description="Helical" evidence="1">
    <location>
        <begin position="165"/>
        <end position="185"/>
    </location>
</feature>
<dbReference type="InterPro" id="IPR048428">
    <property type="entry name" value="YobI-NTPase"/>
</dbReference>
<dbReference type="EMBL" id="CP032680">
    <property type="protein sequence ID" value="AZZ67731.1"/>
    <property type="molecule type" value="Genomic_DNA"/>
</dbReference>
<evidence type="ECO:0000313" key="4">
    <source>
        <dbReference type="Proteomes" id="UP000283758"/>
    </source>
</evidence>
<feature type="transmembrane region" description="Helical" evidence="1">
    <location>
        <begin position="134"/>
        <end position="153"/>
    </location>
</feature>
<dbReference type="RefSeq" id="WP_127835863.1">
    <property type="nucleotide sequence ID" value="NZ_CP032680.1"/>
</dbReference>
<name>A0A9W3Z1F2_LACJH</name>
<dbReference type="Pfam" id="PF20693">
    <property type="entry name" value="YobI-ATPase"/>
    <property type="match status" value="1"/>
</dbReference>
<evidence type="ECO:0000259" key="2">
    <source>
        <dbReference type="Pfam" id="PF20693"/>
    </source>
</evidence>
<accession>A0A9W3Z1F2</accession>
<feature type="domain" description="YobI-like P-loop NTPase" evidence="2">
    <location>
        <begin position="28"/>
        <end position="414"/>
    </location>
</feature>
<keyword evidence="1" id="KW-0472">Membrane</keyword>
<organism evidence="3 4">
    <name type="scientific">Lactobacillus johnsonii</name>
    <dbReference type="NCBI Taxonomy" id="33959"/>
    <lineage>
        <taxon>Bacteria</taxon>
        <taxon>Bacillati</taxon>
        <taxon>Bacillota</taxon>
        <taxon>Bacilli</taxon>
        <taxon>Lactobacillales</taxon>
        <taxon>Lactobacillaceae</taxon>
        <taxon>Lactobacillus</taxon>
    </lineage>
</organism>
<dbReference type="Proteomes" id="UP000283758">
    <property type="component" value="Chromosome"/>
</dbReference>
<evidence type="ECO:0000256" key="1">
    <source>
        <dbReference type="SAM" id="Phobius"/>
    </source>
</evidence>
<evidence type="ECO:0000313" key="3">
    <source>
        <dbReference type="EMBL" id="AZZ67731.1"/>
    </source>
</evidence>
<keyword evidence="1" id="KW-0812">Transmembrane</keyword>
<gene>
    <name evidence="3" type="ORF">D7321_06350</name>
</gene>
<dbReference type="AlphaFoldDB" id="A0A9W3Z1F2"/>
<proteinExistence type="predicted"/>